<feature type="transmembrane region" description="Helical" evidence="8">
    <location>
        <begin position="20"/>
        <end position="41"/>
    </location>
</feature>
<feature type="region of interest" description="Disordered" evidence="9">
    <location>
        <begin position="336"/>
        <end position="358"/>
    </location>
</feature>
<dbReference type="PIRSF" id="PIRSF017321">
    <property type="entry name" value="GWT1"/>
    <property type="match status" value="1"/>
</dbReference>
<dbReference type="GO" id="GO:0006506">
    <property type="term" value="P:GPI anchor biosynthetic process"/>
    <property type="evidence" value="ECO:0007669"/>
    <property type="project" value="UniProtKB-UniPathway"/>
</dbReference>
<name>F8NS24_SERL9</name>
<feature type="transmembrane region" description="Helical" evidence="8">
    <location>
        <begin position="131"/>
        <end position="152"/>
    </location>
</feature>
<dbReference type="PANTHER" id="PTHR20661">
    <property type="entry name" value="PHOSPHATIDYLINOSITOL-GLYCAN BIOSYNTHESIS CLASS W PROTEIN"/>
    <property type="match status" value="1"/>
</dbReference>
<dbReference type="GeneID" id="18810244"/>
<sequence>MDGDYKTSKEAFVSGMTGSTVMHVNLISVVAWSSIALYSAIRSRLPPSKTIPFAAEWMILVVPLLLSMTLFANTPSTLSALLLGPASLLLLFPARNSRPPLPSNATDNSPTTSNPQALTPLPALSTYRSHMLIMTILSILAVDFPVFPRSLVKCETYGVSLMDIGVGSFVFSQGIVSAIPMIKDPAYLTAPILPKFLTLSRKLAPIIALGLLRVVLVKGTEYPEHVTEYGVHWNFFITLAIMPAVQVLLHPIMIHIPLSLLGIWVAVLHQMSLSTMGLKQFVLTAPRTGLLSANKEGVSSLLGYFAIHLLGLATGTLIIPPSPSYFRRLQDSLVEASDKSSSGKKDNSQPQDRKSLTAPRQNGKTAIELFSYTVVWWALLGLTRFLGLDVSRRMANLTYILWVVAYNTTFILGYLLMDSYFFPAAKGQATAKDDGKVQSRSKLSTSPSLLDAINKNGLALFLLANVVTGVINLSIPTMYTSDTWAMVILGGYAFGISVVAWRLQSYRIWRF</sequence>
<dbReference type="UniPathway" id="UPA00196"/>
<keyword evidence="4 8" id="KW-0337">GPI-anchor biosynthesis</keyword>
<keyword evidence="6 8" id="KW-1133">Transmembrane helix</keyword>
<dbReference type="GO" id="GO:0072659">
    <property type="term" value="P:protein localization to plasma membrane"/>
    <property type="evidence" value="ECO:0007669"/>
    <property type="project" value="TreeGrafter"/>
</dbReference>
<evidence type="ECO:0000256" key="4">
    <source>
        <dbReference type="ARBA" id="ARBA00022502"/>
    </source>
</evidence>
<evidence type="ECO:0000256" key="9">
    <source>
        <dbReference type="SAM" id="MobiDB-lite"/>
    </source>
</evidence>
<feature type="compositionally biased region" description="Basic and acidic residues" evidence="9">
    <location>
        <begin position="336"/>
        <end position="355"/>
    </location>
</feature>
<feature type="transmembrane region" description="Helical" evidence="8">
    <location>
        <begin position="203"/>
        <end position="219"/>
    </location>
</feature>
<dbReference type="GO" id="GO:0005789">
    <property type="term" value="C:endoplasmic reticulum membrane"/>
    <property type="evidence" value="ECO:0007669"/>
    <property type="project" value="UniProtKB-SubCell"/>
</dbReference>
<feature type="transmembrane region" description="Helical" evidence="8">
    <location>
        <begin position="458"/>
        <end position="478"/>
    </location>
</feature>
<evidence type="ECO:0000256" key="3">
    <source>
        <dbReference type="ARBA" id="ARBA00007559"/>
    </source>
</evidence>
<dbReference type="Proteomes" id="UP000008064">
    <property type="component" value="Unassembled WGS sequence"/>
</dbReference>
<gene>
    <name evidence="10" type="ORF">SERLADRAFT_368374</name>
</gene>
<keyword evidence="5 8" id="KW-0812">Transmembrane</keyword>
<dbReference type="EMBL" id="GL945432">
    <property type="protein sequence ID" value="EGO26857.1"/>
    <property type="molecule type" value="Genomic_DNA"/>
</dbReference>
<dbReference type="GO" id="GO:0032216">
    <property type="term" value="F:glucosaminyl-phosphatidylinositol O-acyltransferase activity"/>
    <property type="evidence" value="ECO:0007669"/>
    <property type="project" value="TreeGrafter"/>
</dbReference>
<feature type="transmembrane region" description="Helical" evidence="8">
    <location>
        <begin position="301"/>
        <end position="319"/>
    </location>
</feature>
<feature type="transmembrane region" description="Helical" evidence="8">
    <location>
        <begin position="399"/>
        <end position="417"/>
    </location>
</feature>
<keyword evidence="8" id="KW-0808">Transferase</keyword>
<feature type="transmembrane region" description="Helical" evidence="8">
    <location>
        <begin position="231"/>
        <end position="249"/>
    </location>
</feature>
<dbReference type="RefSeq" id="XP_007317030.1">
    <property type="nucleotide sequence ID" value="XM_007316968.1"/>
</dbReference>
<comment type="pathway">
    <text evidence="2 8">Glycolipid biosynthesis; glycosylphosphatidylinositol-anchor biosynthesis.</text>
</comment>
<evidence type="ECO:0000256" key="7">
    <source>
        <dbReference type="ARBA" id="ARBA00023136"/>
    </source>
</evidence>
<reference evidence="10" key="1">
    <citation type="submission" date="2011-04" db="EMBL/GenBank/DDBJ databases">
        <title>Evolution of plant cell wall degrading machinery underlies the functional diversity of forest fungi.</title>
        <authorList>
            <consortium name="US DOE Joint Genome Institute (JGI-PGF)"/>
            <person name="Eastwood D.C."/>
            <person name="Floudas D."/>
            <person name="Binder M."/>
            <person name="Majcherczyk A."/>
            <person name="Schneider P."/>
            <person name="Aerts A."/>
            <person name="Asiegbu F.O."/>
            <person name="Baker S.E."/>
            <person name="Barry K."/>
            <person name="Bendiksby M."/>
            <person name="Blumentritt M."/>
            <person name="Coutinho P.M."/>
            <person name="Cullen D."/>
            <person name="Cullen D."/>
            <person name="Gathman A."/>
            <person name="Goodell B."/>
            <person name="Henrissat B."/>
            <person name="Ihrmark K."/>
            <person name="Kauserud H."/>
            <person name="Kohler A."/>
            <person name="LaButti K."/>
            <person name="Lapidus A."/>
            <person name="Lavin J.L."/>
            <person name="Lee Y.-H."/>
            <person name="Lindquist E."/>
            <person name="Lilly W."/>
            <person name="Lucas S."/>
            <person name="Morin E."/>
            <person name="Murat C."/>
            <person name="Oguiza J.A."/>
            <person name="Park J."/>
            <person name="Pisabarro A.G."/>
            <person name="Riley R."/>
            <person name="Rosling A."/>
            <person name="Salamov A."/>
            <person name="Schmidt O."/>
            <person name="Schmutz J."/>
            <person name="Skrede I."/>
            <person name="Stenlid J."/>
            <person name="Wiebenga A."/>
            <person name="Xie X."/>
            <person name="Kues U."/>
            <person name="Hibbett D.S."/>
            <person name="Hoffmeister D."/>
            <person name="Hogberg N."/>
            <person name="Martin F."/>
            <person name="Grigoriev I.V."/>
            <person name="Watkinson S.C."/>
        </authorList>
    </citation>
    <scope>NUCLEOTIDE SEQUENCE</scope>
    <source>
        <strain evidence="10">S7.9</strain>
    </source>
</reference>
<dbReference type="KEGG" id="sla:SERLADRAFT_368374"/>
<proteinExistence type="inferred from homology"/>
<feature type="transmembrane region" description="Helical" evidence="8">
    <location>
        <begin position="164"/>
        <end position="182"/>
    </location>
</feature>
<evidence type="ECO:0000256" key="8">
    <source>
        <dbReference type="RuleBase" id="RU280819"/>
    </source>
</evidence>
<dbReference type="Pfam" id="PF06423">
    <property type="entry name" value="GWT1"/>
    <property type="match status" value="1"/>
</dbReference>
<dbReference type="HOGENOM" id="CLU_020802_1_0_1"/>
<dbReference type="EC" id="2.3.-.-" evidence="8"/>
<comment type="function">
    <text evidence="8">A acetyltransferase, which acetylates the inositol ring of phosphatidylinositol during biosynthesis of GPI-anchor.</text>
</comment>
<dbReference type="PANTHER" id="PTHR20661:SF0">
    <property type="entry name" value="PHOSPHATIDYLINOSITOL-GLYCAN BIOSYNTHESIS CLASS W PROTEIN"/>
    <property type="match status" value="1"/>
</dbReference>
<protein>
    <recommendedName>
        <fullName evidence="8">GPI-anchored wall transfer protein</fullName>
        <ecNumber evidence="8">2.3.-.-</ecNumber>
    </recommendedName>
</protein>
<keyword evidence="8" id="KW-0256">Endoplasmic reticulum</keyword>
<feature type="transmembrane region" description="Helical" evidence="8">
    <location>
        <begin position="53"/>
        <end position="72"/>
    </location>
</feature>
<keyword evidence="7 8" id="KW-0472">Membrane</keyword>
<evidence type="ECO:0000256" key="1">
    <source>
        <dbReference type="ARBA" id="ARBA00004141"/>
    </source>
</evidence>
<evidence type="ECO:0000256" key="6">
    <source>
        <dbReference type="ARBA" id="ARBA00022989"/>
    </source>
</evidence>
<evidence type="ECO:0000313" key="10">
    <source>
        <dbReference type="EMBL" id="EGO26857.1"/>
    </source>
</evidence>
<dbReference type="AlphaFoldDB" id="F8NS24"/>
<feature type="transmembrane region" description="Helical" evidence="8">
    <location>
        <begin position="369"/>
        <end position="387"/>
    </location>
</feature>
<organism>
    <name type="scientific">Serpula lacrymans var. lacrymans (strain S7.9)</name>
    <name type="common">Dry rot fungus</name>
    <dbReference type="NCBI Taxonomy" id="578457"/>
    <lineage>
        <taxon>Eukaryota</taxon>
        <taxon>Fungi</taxon>
        <taxon>Dikarya</taxon>
        <taxon>Basidiomycota</taxon>
        <taxon>Agaricomycotina</taxon>
        <taxon>Agaricomycetes</taxon>
        <taxon>Agaricomycetidae</taxon>
        <taxon>Boletales</taxon>
        <taxon>Coniophorineae</taxon>
        <taxon>Serpulaceae</taxon>
        <taxon>Serpula</taxon>
    </lineage>
</organism>
<keyword evidence="8" id="KW-0012">Acyltransferase</keyword>
<comment type="subcellular location">
    <subcellularLocation>
        <location evidence="8">Endoplasmic reticulum membrane</location>
        <topology evidence="8">Multi-pass membrane protein</topology>
    </subcellularLocation>
    <subcellularLocation>
        <location evidence="1">Membrane</location>
        <topology evidence="1">Multi-pass membrane protein</topology>
    </subcellularLocation>
</comment>
<evidence type="ECO:0000256" key="5">
    <source>
        <dbReference type="ARBA" id="ARBA00022692"/>
    </source>
</evidence>
<feature type="transmembrane region" description="Helical" evidence="8">
    <location>
        <begin position="484"/>
        <end position="503"/>
    </location>
</feature>
<accession>F8NS24</accession>
<comment type="similarity">
    <text evidence="3 8">Belongs to the PIGW family.</text>
</comment>
<dbReference type="OrthoDB" id="15270at2759"/>
<evidence type="ECO:0000256" key="2">
    <source>
        <dbReference type="ARBA" id="ARBA00004687"/>
    </source>
</evidence>
<dbReference type="InterPro" id="IPR009447">
    <property type="entry name" value="PIGW/GWT1"/>
</dbReference>